<feature type="transmembrane region" description="Helical" evidence="6">
    <location>
        <begin position="280"/>
        <end position="297"/>
    </location>
</feature>
<name>A0A7X5APL3_9GAMM</name>
<dbReference type="InterPro" id="IPR031312">
    <property type="entry name" value="Na/sul_symport_CS"/>
</dbReference>
<evidence type="ECO:0000256" key="6">
    <source>
        <dbReference type="SAM" id="Phobius"/>
    </source>
</evidence>
<dbReference type="OrthoDB" id="9766267at2"/>
<feature type="transmembrane region" description="Helical" evidence="6">
    <location>
        <begin position="180"/>
        <end position="202"/>
    </location>
</feature>
<evidence type="ECO:0000256" key="3">
    <source>
        <dbReference type="ARBA" id="ARBA00022692"/>
    </source>
</evidence>
<keyword evidence="2" id="KW-0813">Transport</keyword>
<dbReference type="InterPro" id="IPR001898">
    <property type="entry name" value="SLC13A/DASS"/>
</dbReference>
<dbReference type="RefSeq" id="WP_161430212.1">
    <property type="nucleotide sequence ID" value="NZ_WUTT01000001.1"/>
</dbReference>
<dbReference type="GO" id="GO:0015141">
    <property type="term" value="F:succinate transmembrane transporter activity"/>
    <property type="evidence" value="ECO:0007669"/>
    <property type="project" value="UniProtKB-ARBA"/>
</dbReference>
<accession>A0A7X5APL3</accession>
<dbReference type="AlphaFoldDB" id="A0A7X5APL3"/>
<feature type="transmembrane region" description="Helical" evidence="6">
    <location>
        <begin position="462"/>
        <end position="486"/>
    </location>
</feature>
<feature type="transmembrane region" description="Helical" evidence="6">
    <location>
        <begin position="337"/>
        <end position="358"/>
    </location>
</feature>
<dbReference type="GO" id="GO:0005886">
    <property type="term" value="C:plasma membrane"/>
    <property type="evidence" value="ECO:0007669"/>
    <property type="project" value="TreeGrafter"/>
</dbReference>
<dbReference type="NCBIfam" id="TIGR00785">
    <property type="entry name" value="dass"/>
    <property type="match status" value="1"/>
</dbReference>
<feature type="transmembrane region" description="Helical" evidence="6">
    <location>
        <begin position="132"/>
        <end position="159"/>
    </location>
</feature>
<keyword evidence="5 6" id="KW-0472">Membrane</keyword>
<evidence type="ECO:0000313" key="7">
    <source>
        <dbReference type="EMBL" id="NAW33201.1"/>
    </source>
</evidence>
<dbReference type="PROSITE" id="PS01271">
    <property type="entry name" value="NA_SULFATE"/>
    <property type="match status" value="1"/>
</dbReference>
<dbReference type="PANTHER" id="PTHR10283">
    <property type="entry name" value="SOLUTE CARRIER FAMILY 13 MEMBER"/>
    <property type="match status" value="1"/>
</dbReference>
<keyword evidence="3 6" id="KW-0812">Transmembrane</keyword>
<feature type="transmembrane region" description="Helical" evidence="6">
    <location>
        <begin position="428"/>
        <end position="450"/>
    </location>
</feature>
<evidence type="ECO:0000313" key="8">
    <source>
        <dbReference type="Proteomes" id="UP000487929"/>
    </source>
</evidence>
<sequence>MTTESQQESRLARLKVPLGLLLGPLLAGLLLMLGAPEGLSEPAWRVVALTAWMAVWWVLEPVPIAVTALLPLVLLPLLEVASIEDVAAPYANPLIFLFLGGFLLAEAIQRWGLHRRIAMLVLRVAGRRPDHLVAGFMAATAALSMWVSNTATAALMVPIGLSLLEMLKQRGGEGGSHHMALTLLLGIALGANIGGMGTLIGTPPNALLAGFMADSYGIEIGFAQWMAVALPPAMLLLALSWWLLTRWIYPVGRSELPGVAAMLEEQARDLGRMTRPERRVATIFALVALAWVFRPLLEAWLEVPLSDAGIAVTAAVLLFVVPARWRQRQFLMDWDAAANLPWGVLIMVGGGLSLGTAIESSGLAAAVAEGLAVFGSWPTWGLVAMVALVVMAMSHMTSNTATAAAILPLTASLTVSLGHSPLLLSVPVAMAASCAFMLPVATPPNAVVFASGQLSVAEMVRAGALVSLAALVVIVAVVFALAMPLLGFGWAA</sequence>
<feature type="transmembrane region" description="Helical" evidence="6">
    <location>
        <begin position="303"/>
        <end position="325"/>
    </location>
</feature>
<feature type="transmembrane region" description="Helical" evidence="6">
    <location>
        <begin position="403"/>
        <end position="422"/>
    </location>
</feature>
<keyword evidence="8" id="KW-1185">Reference proteome</keyword>
<comment type="subcellular location">
    <subcellularLocation>
        <location evidence="1">Membrane</location>
        <topology evidence="1">Multi-pass membrane protein</topology>
    </subcellularLocation>
</comment>
<evidence type="ECO:0000256" key="5">
    <source>
        <dbReference type="ARBA" id="ARBA00023136"/>
    </source>
</evidence>
<keyword evidence="4 6" id="KW-1133">Transmembrane helix</keyword>
<evidence type="ECO:0000256" key="2">
    <source>
        <dbReference type="ARBA" id="ARBA00022448"/>
    </source>
</evidence>
<dbReference type="Pfam" id="PF00939">
    <property type="entry name" value="Na_sulph_symp"/>
    <property type="match status" value="1"/>
</dbReference>
<dbReference type="PANTHER" id="PTHR10283:SF82">
    <property type="entry name" value="SOLUTE CARRIER FAMILY 13 MEMBER 2"/>
    <property type="match status" value="1"/>
</dbReference>
<dbReference type="Proteomes" id="UP000487929">
    <property type="component" value="Unassembled WGS sequence"/>
</dbReference>
<reference evidence="7 8" key="1">
    <citation type="submission" date="2019-12" db="EMBL/GenBank/DDBJ databases">
        <title>Draft genome sequencing of Halomonas alimentaria DSM 15356.</title>
        <authorList>
            <person name="Pandiyan K."/>
            <person name="Kushwaha P."/>
            <person name="Gowdham M."/>
            <person name="Chakdar H."/>
            <person name="Singh A."/>
            <person name="Kumar M."/>
            <person name="Saxena A.K."/>
        </authorList>
    </citation>
    <scope>NUCLEOTIDE SEQUENCE [LARGE SCALE GENOMIC DNA]</scope>
    <source>
        <strain evidence="7 8">DSM 15356</strain>
    </source>
</reference>
<proteinExistence type="predicted"/>
<protein>
    <submittedName>
        <fullName evidence="7">DASS family sodium-coupled anion symporter</fullName>
    </submittedName>
</protein>
<feature type="transmembrane region" description="Helical" evidence="6">
    <location>
        <begin position="222"/>
        <end position="244"/>
    </location>
</feature>
<evidence type="ECO:0000256" key="1">
    <source>
        <dbReference type="ARBA" id="ARBA00004141"/>
    </source>
</evidence>
<dbReference type="EMBL" id="WUTT01000001">
    <property type="protein sequence ID" value="NAW33201.1"/>
    <property type="molecule type" value="Genomic_DNA"/>
</dbReference>
<organism evidence="7 8">
    <name type="scientific">Halomonas alimentaria</name>
    <dbReference type="NCBI Taxonomy" id="147248"/>
    <lineage>
        <taxon>Bacteria</taxon>
        <taxon>Pseudomonadati</taxon>
        <taxon>Pseudomonadota</taxon>
        <taxon>Gammaproteobacteria</taxon>
        <taxon>Oceanospirillales</taxon>
        <taxon>Halomonadaceae</taxon>
        <taxon>Halomonas</taxon>
    </lineage>
</organism>
<feature type="transmembrane region" description="Helical" evidence="6">
    <location>
        <begin position="12"/>
        <end position="34"/>
    </location>
</feature>
<comment type="caution">
    <text evidence="7">The sequence shown here is derived from an EMBL/GenBank/DDBJ whole genome shotgun (WGS) entry which is preliminary data.</text>
</comment>
<evidence type="ECO:0000256" key="4">
    <source>
        <dbReference type="ARBA" id="ARBA00022989"/>
    </source>
</evidence>
<dbReference type="CDD" id="cd01115">
    <property type="entry name" value="SLC13_permease"/>
    <property type="match status" value="1"/>
</dbReference>
<gene>
    <name evidence="7" type="ORF">GRB96_02025</name>
</gene>
<feature type="transmembrane region" description="Helical" evidence="6">
    <location>
        <begin position="370"/>
        <end position="391"/>
    </location>
</feature>
<feature type="transmembrane region" description="Helical" evidence="6">
    <location>
        <begin position="90"/>
        <end position="112"/>
    </location>
</feature>
<feature type="transmembrane region" description="Helical" evidence="6">
    <location>
        <begin position="54"/>
        <end position="78"/>
    </location>
</feature>